<accession>A0A5C6RIU3</accession>
<sequence>MKVICFNDEKYPNPKGEGDKDLVIETYNLFRESTILDAELLVWNLSSTYYFLPVDKRRPEVYTVSNLDYYKPGLERRRKEIKEFLERGRVIIIQKPYVKPIILKTEEGEELTLDFYSFMGIEKPIIETVSGDRMTTRRGDEAKVFLSKHSHLLVYENEFIKSYGKPLFFINDTDHIVGQYIIKERGVIIFMPTIRNLDVSNVTRFFYDLHSFALSLKNDLGLNRGEFLMPEWAYGVQTKEEVSLRKRLDEIEKLGLEIKREIDLFEKQKTLFTGTGFELVEIVEYALRELGFNVVAKDTFKDDLIISKDDEIAIVEIKGVKKSATQRHAVRLHKWVTDYFFRHEVNPKGILIVNTYKDTPPGQRKEIDFPSQMMEYVNQMKICLMTGVELFILITAFKTGRMSQEEIEKLLFETVGQVKLPFSLEDLY</sequence>
<comment type="caution">
    <text evidence="1">The sequence shown here is derived from an EMBL/GenBank/DDBJ whole genome shotgun (WGS) entry which is preliminary data.</text>
</comment>
<name>A0A5C6RIU3_9BACT</name>
<evidence type="ECO:0000313" key="2">
    <source>
        <dbReference type="Proteomes" id="UP000321580"/>
    </source>
</evidence>
<dbReference type="AlphaFoldDB" id="A0A5C6RIU3"/>
<protein>
    <recommendedName>
        <fullName evidence="3">Restriction endonuclease</fullName>
    </recommendedName>
</protein>
<dbReference type="Proteomes" id="UP000321580">
    <property type="component" value="Unassembled WGS sequence"/>
</dbReference>
<organism evidence="1 2">
    <name type="scientific">Phaeodactylibacter luteus</name>
    <dbReference type="NCBI Taxonomy" id="1564516"/>
    <lineage>
        <taxon>Bacteria</taxon>
        <taxon>Pseudomonadati</taxon>
        <taxon>Bacteroidota</taxon>
        <taxon>Saprospiria</taxon>
        <taxon>Saprospirales</taxon>
        <taxon>Haliscomenobacteraceae</taxon>
        <taxon>Phaeodactylibacter</taxon>
    </lineage>
</organism>
<proteinExistence type="predicted"/>
<dbReference type="EMBL" id="VOOR01000044">
    <property type="protein sequence ID" value="TXB61845.1"/>
    <property type="molecule type" value="Genomic_DNA"/>
</dbReference>
<reference evidence="1 2" key="1">
    <citation type="submission" date="2019-08" db="EMBL/GenBank/DDBJ databases">
        <title>Genome of Phaeodactylibacter luteus.</title>
        <authorList>
            <person name="Bowman J.P."/>
        </authorList>
    </citation>
    <scope>NUCLEOTIDE SEQUENCE [LARGE SCALE GENOMIC DNA]</scope>
    <source>
        <strain evidence="1 2">KCTC 42180</strain>
    </source>
</reference>
<dbReference type="RefSeq" id="WP_147168815.1">
    <property type="nucleotide sequence ID" value="NZ_VOOR01000044.1"/>
</dbReference>
<keyword evidence="2" id="KW-1185">Reference proteome</keyword>
<gene>
    <name evidence="1" type="ORF">FRY97_17235</name>
</gene>
<evidence type="ECO:0008006" key="3">
    <source>
        <dbReference type="Google" id="ProtNLM"/>
    </source>
</evidence>
<evidence type="ECO:0000313" key="1">
    <source>
        <dbReference type="EMBL" id="TXB61845.1"/>
    </source>
</evidence>
<dbReference type="OrthoDB" id="741217at2"/>